<evidence type="ECO:0000256" key="5">
    <source>
        <dbReference type="ARBA" id="ARBA00022967"/>
    </source>
</evidence>
<dbReference type="InterPro" id="IPR027417">
    <property type="entry name" value="P-loop_NTPase"/>
</dbReference>
<proteinExistence type="predicted"/>
<evidence type="ECO:0000256" key="2">
    <source>
        <dbReference type="ARBA" id="ARBA00022741"/>
    </source>
</evidence>
<evidence type="ECO:0000256" key="1">
    <source>
        <dbReference type="ARBA" id="ARBA00022448"/>
    </source>
</evidence>
<name>A0A849L3R9_9RHOB</name>
<keyword evidence="2" id="KW-0547">Nucleotide-binding</keyword>
<dbReference type="PANTHER" id="PTHR43499">
    <property type="entry name" value="ABC TRANSPORTER I FAMILY MEMBER 1"/>
    <property type="match status" value="1"/>
</dbReference>
<keyword evidence="1" id="KW-0813">Transport</keyword>
<evidence type="ECO:0000256" key="6">
    <source>
        <dbReference type="ARBA" id="ARBA00023136"/>
    </source>
</evidence>
<dbReference type="PROSITE" id="PS00211">
    <property type="entry name" value="ABC_TRANSPORTER_1"/>
    <property type="match status" value="1"/>
</dbReference>
<dbReference type="Pfam" id="PF00005">
    <property type="entry name" value="ABC_tran"/>
    <property type="match status" value="1"/>
</dbReference>
<feature type="domain" description="ABC transporter" evidence="7">
    <location>
        <begin position="3"/>
        <end position="211"/>
    </location>
</feature>
<evidence type="ECO:0000256" key="4">
    <source>
        <dbReference type="ARBA" id="ARBA00022840"/>
    </source>
</evidence>
<protein>
    <submittedName>
        <fullName evidence="8">Heme ABC exporter ATP-binding protein CcmA</fullName>
    </submittedName>
</protein>
<dbReference type="InterPro" id="IPR003439">
    <property type="entry name" value="ABC_transporter-like_ATP-bd"/>
</dbReference>
<keyword evidence="9" id="KW-1185">Reference proteome</keyword>
<dbReference type="RefSeq" id="WP_171325569.1">
    <property type="nucleotide sequence ID" value="NZ_JABFBC010000002.1"/>
</dbReference>
<dbReference type="EMBL" id="JABFBC010000002">
    <property type="protein sequence ID" value="NNU81006.1"/>
    <property type="molecule type" value="Genomic_DNA"/>
</dbReference>
<evidence type="ECO:0000256" key="3">
    <source>
        <dbReference type="ARBA" id="ARBA00022748"/>
    </source>
</evidence>
<evidence type="ECO:0000259" key="7">
    <source>
        <dbReference type="PROSITE" id="PS50893"/>
    </source>
</evidence>
<dbReference type="GO" id="GO:0022857">
    <property type="term" value="F:transmembrane transporter activity"/>
    <property type="evidence" value="ECO:0007669"/>
    <property type="project" value="InterPro"/>
</dbReference>
<dbReference type="SMART" id="SM00382">
    <property type="entry name" value="AAA"/>
    <property type="match status" value="1"/>
</dbReference>
<dbReference type="GO" id="GO:0016887">
    <property type="term" value="F:ATP hydrolysis activity"/>
    <property type="evidence" value="ECO:0007669"/>
    <property type="project" value="InterPro"/>
</dbReference>
<organism evidence="8 9">
    <name type="scientific">Halovulum dunhuangense</name>
    <dbReference type="NCBI Taxonomy" id="1505036"/>
    <lineage>
        <taxon>Bacteria</taxon>
        <taxon>Pseudomonadati</taxon>
        <taxon>Pseudomonadota</taxon>
        <taxon>Alphaproteobacteria</taxon>
        <taxon>Rhodobacterales</taxon>
        <taxon>Paracoccaceae</taxon>
        <taxon>Halovulum</taxon>
    </lineage>
</organism>
<dbReference type="InterPro" id="IPR003593">
    <property type="entry name" value="AAA+_ATPase"/>
</dbReference>
<dbReference type="PANTHER" id="PTHR43499:SF1">
    <property type="entry name" value="ABC TRANSPORTER I FAMILY MEMBER 1"/>
    <property type="match status" value="1"/>
</dbReference>
<gene>
    <name evidence="8" type="primary">ccmA</name>
    <name evidence="8" type="ORF">HMH01_11215</name>
</gene>
<dbReference type="GO" id="GO:0017004">
    <property type="term" value="P:cytochrome complex assembly"/>
    <property type="evidence" value="ECO:0007669"/>
    <property type="project" value="UniProtKB-KW"/>
</dbReference>
<dbReference type="AlphaFoldDB" id="A0A849L3R9"/>
<evidence type="ECO:0000313" key="9">
    <source>
        <dbReference type="Proteomes" id="UP000572377"/>
    </source>
</evidence>
<sequence length="213" mass="21728">MTLDARDLECRRGASSLFEPVSFTLAPGHALLLQGPNGAGKTTLLRAMAGLGQLFAGSITLNGTPLHQVEGALAYTGHLDAIKPALSVAENIGFWAALSGIGEIAPALAAFGLTGLAERPAGRLSAGQKRRLGLARLAVSAAPVWLLDEPTVSLDAENTAALGALVTRHLDAGGIAIIATHLPVPVKADVLRLVPRAAGAQPQADPFLDGAFA</sequence>
<keyword evidence="3" id="KW-0201">Cytochrome c-type biogenesis</keyword>
<keyword evidence="5" id="KW-1278">Translocase</keyword>
<reference evidence="8 9" key="1">
    <citation type="submission" date="2020-05" db="EMBL/GenBank/DDBJ databases">
        <title>Gimesia benthica sp. nov., a novel planctomycete isolated from a deep-sea water sample of the Northwest Indian Ocean.</title>
        <authorList>
            <person name="Wang J."/>
            <person name="Ruan C."/>
            <person name="Song L."/>
            <person name="Zhu Y."/>
            <person name="Li A."/>
            <person name="Zheng X."/>
            <person name="Wang L."/>
            <person name="Lu Z."/>
            <person name="Huang Y."/>
            <person name="Du W."/>
            <person name="Zhou Y."/>
            <person name="Huang L."/>
            <person name="Dai X."/>
        </authorList>
    </citation>
    <scope>NUCLEOTIDE SEQUENCE [LARGE SCALE GENOMIC DNA]</scope>
    <source>
        <strain evidence="8 9">YYQ-30</strain>
    </source>
</reference>
<dbReference type="GO" id="GO:0005524">
    <property type="term" value="F:ATP binding"/>
    <property type="evidence" value="ECO:0007669"/>
    <property type="project" value="UniProtKB-KW"/>
</dbReference>
<keyword evidence="4 8" id="KW-0067">ATP-binding</keyword>
<dbReference type="InterPro" id="IPR017871">
    <property type="entry name" value="ABC_transporter-like_CS"/>
</dbReference>
<dbReference type="SUPFAM" id="SSF52540">
    <property type="entry name" value="P-loop containing nucleoside triphosphate hydrolases"/>
    <property type="match status" value="1"/>
</dbReference>
<dbReference type="Proteomes" id="UP000572377">
    <property type="component" value="Unassembled WGS sequence"/>
</dbReference>
<dbReference type="InterPro" id="IPR005895">
    <property type="entry name" value="ABC_transptr_haem_export_CcmA"/>
</dbReference>
<comment type="caution">
    <text evidence="8">The sequence shown here is derived from an EMBL/GenBank/DDBJ whole genome shotgun (WGS) entry which is preliminary data.</text>
</comment>
<evidence type="ECO:0000313" key="8">
    <source>
        <dbReference type="EMBL" id="NNU81006.1"/>
    </source>
</evidence>
<dbReference type="PROSITE" id="PS50893">
    <property type="entry name" value="ABC_TRANSPORTER_2"/>
    <property type="match status" value="1"/>
</dbReference>
<dbReference type="NCBIfam" id="TIGR01189">
    <property type="entry name" value="ccmA"/>
    <property type="match status" value="1"/>
</dbReference>
<accession>A0A849L3R9</accession>
<keyword evidence="6" id="KW-0472">Membrane</keyword>
<dbReference type="Gene3D" id="3.40.50.300">
    <property type="entry name" value="P-loop containing nucleotide triphosphate hydrolases"/>
    <property type="match status" value="1"/>
</dbReference>